<comment type="caution">
    <text evidence="2">The sequence shown here is derived from an EMBL/GenBank/DDBJ whole genome shotgun (WGS) entry which is preliminary data.</text>
</comment>
<protein>
    <recommendedName>
        <fullName evidence="1">PDZ domain-containing protein</fullName>
    </recommendedName>
</protein>
<dbReference type="Proteomes" id="UP000828390">
    <property type="component" value="Unassembled WGS sequence"/>
</dbReference>
<evidence type="ECO:0000259" key="1">
    <source>
        <dbReference type="PROSITE" id="PS50106"/>
    </source>
</evidence>
<dbReference type="InterPro" id="IPR001478">
    <property type="entry name" value="PDZ"/>
</dbReference>
<organism evidence="2 3">
    <name type="scientific">Dreissena polymorpha</name>
    <name type="common">Zebra mussel</name>
    <name type="synonym">Mytilus polymorpha</name>
    <dbReference type="NCBI Taxonomy" id="45954"/>
    <lineage>
        <taxon>Eukaryota</taxon>
        <taxon>Metazoa</taxon>
        <taxon>Spiralia</taxon>
        <taxon>Lophotrochozoa</taxon>
        <taxon>Mollusca</taxon>
        <taxon>Bivalvia</taxon>
        <taxon>Autobranchia</taxon>
        <taxon>Heteroconchia</taxon>
        <taxon>Euheterodonta</taxon>
        <taxon>Imparidentia</taxon>
        <taxon>Neoheterodontei</taxon>
        <taxon>Myida</taxon>
        <taxon>Dreissenoidea</taxon>
        <taxon>Dreissenidae</taxon>
        <taxon>Dreissena</taxon>
    </lineage>
</organism>
<reference evidence="2" key="2">
    <citation type="submission" date="2020-11" db="EMBL/GenBank/DDBJ databases">
        <authorList>
            <person name="McCartney M.A."/>
            <person name="Auch B."/>
            <person name="Kono T."/>
            <person name="Mallez S."/>
            <person name="Becker A."/>
            <person name="Gohl D.M."/>
            <person name="Silverstein K.A.T."/>
            <person name="Koren S."/>
            <person name="Bechman K.B."/>
            <person name="Herman A."/>
            <person name="Abrahante J.E."/>
            <person name="Garbe J."/>
        </authorList>
    </citation>
    <scope>NUCLEOTIDE SEQUENCE</scope>
    <source>
        <strain evidence="2">Duluth1</strain>
        <tissue evidence="2">Whole animal</tissue>
    </source>
</reference>
<dbReference type="EMBL" id="JAIWYP010000003">
    <property type="protein sequence ID" value="KAH3847220.1"/>
    <property type="molecule type" value="Genomic_DNA"/>
</dbReference>
<dbReference type="SUPFAM" id="SSF50156">
    <property type="entry name" value="PDZ domain-like"/>
    <property type="match status" value="1"/>
</dbReference>
<feature type="domain" description="PDZ" evidence="1">
    <location>
        <begin position="17"/>
        <end position="70"/>
    </location>
</feature>
<dbReference type="Gene3D" id="2.30.42.10">
    <property type="match status" value="1"/>
</dbReference>
<dbReference type="AlphaFoldDB" id="A0A9D4KW60"/>
<evidence type="ECO:0000313" key="2">
    <source>
        <dbReference type="EMBL" id="KAH3847220.1"/>
    </source>
</evidence>
<reference evidence="2" key="1">
    <citation type="journal article" date="2019" name="bioRxiv">
        <title>The Genome of the Zebra Mussel, Dreissena polymorpha: A Resource for Invasive Species Research.</title>
        <authorList>
            <person name="McCartney M.A."/>
            <person name="Auch B."/>
            <person name="Kono T."/>
            <person name="Mallez S."/>
            <person name="Zhang Y."/>
            <person name="Obille A."/>
            <person name="Becker A."/>
            <person name="Abrahante J.E."/>
            <person name="Garbe J."/>
            <person name="Badalamenti J.P."/>
            <person name="Herman A."/>
            <person name="Mangelson H."/>
            <person name="Liachko I."/>
            <person name="Sullivan S."/>
            <person name="Sone E.D."/>
            <person name="Koren S."/>
            <person name="Silverstein K.A.T."/>
            <person name="Beckman K.B."/>
            <person name="Gohl D.M."/>
        </authorList>
    </citation>
    <scope>NUCLEOTIDE SEQUENCE</scope>
    <source>
        <strain evidence="2">Duluth1</strain>
        <tissue evidence="2">Whole animal</tissue>
    </source>
</reference>
<sequence length="70" mass="7391">MRDLSSEDSEDMSHIRVVELEQDAQGSLGHCIAGGMGSSLGDIPIMVANLTPGGPAERSRKLKVGWAVRA</sequence>
<dbReference type="InterPro" id="IPR036034">
    <property type="entry name" value="PDZ_sf"/>
</dbReference>
<name>A0A9D4KW60_DREPO</name>
<evidence type="ECO:0000313" key="3">
    <source>
        <dbReference type="Proteomes" id="UP000828390"/>
    </source>
</evidence>
<keyword evidence="3" id="KW-1185">Reference proteome</keyword>
<accession>A0A9D4KW60</accession>
<gene>
    <name evidence="2" type="ORF">DPMN_089538</name>
</gene>
<dbReference type="PROSITE" id="PS50106">
    <property type="entry name" value="PDZ"/>
    <property type="match status" value="1"/>
</dbReference>
<proteinExistence type="predicted"/>